<dbReference type="InterPro" id="IPR041413">
    <property type="entry name" value="MLTR_LBD"/>
</dbReference>
<name>A0A6B0YPI2_9CHLR</name>
<organism evidence="2">
    <name type="scientific">Caldilineaceae bacterium SB0664_bin_27</name>
    <dbReference type="NCBI Taxonomy" id="2605260"/>
    <lineage>
        <taxon>Bacteria</taxon>
        <taxon>Bacillati</taxon>
        <taxon>Chloroflexota</taxon>
        <taxon>Caldilineae</taxon>
        <taxon>Caldilineales</taxon>
        <taxon>Caldilineaceae</taxon>
    </lineage>
</organism>
<dbReference type="SUPFAM" id="SSF47413">
    <property type="entry name" value="lambda repressor-like DNA-binding domains"/>
    <property type="match status" value="1"/>
</dbReference>
<dbReference type="InterPro" id="IPR010982">
    <property type="entry name" value="Lambda_DNA-bd_dom_sf"/>
</dbReference>
<dbReference type="InterPro" id="IPR001387">
    <property type="entry name" value="Cro/C1-type_HTH"/>
</dbReference>
<sequence length="297" mass="33483">MERKMFGKVVAALRKEQIDFNSGNGWSQEKLARETGLTTRIVGKIERGSQVRLDRATLQELARAFRLTSLERREFFAMASEVTDEAIVRADLSHQEVFDQVWGTLGTLCTPAFLMDSFGDLVGANRAVLNFHKLNWSQLNSARSTAGNVNILSLLLAPEAPIRRVLGSGWQAIALANMRQWRVMTLRYRHTNRFRNLFTTLSAYPDFQMLWAASRRRVEDDNSRLRSHFYTHGVYGPVAYTVFTNISLSACGDLYLATLVPQNRDTGAVFQNLADKGHRPLALTPWPNPSLPGNTHA</sequence>
<dbReference type="SMART" id="SM00530">
    <property type="entry name" value="HTH_XRE"/>
    <property type="match status" value="1"/>
</dbReference>
<dbReference type="GO" id="GO:0003677">
    <property type="term" value="F:DNA binding"/>
    <property type="evidence" value="ECO:0007669"/>
    <property type="project" value="InterPro"/>
</dbReference>
<evidence type="ECO:0000313" key="2">
    <source>
        <dbReference type="EMBL" id="MXY92823.1"/>
    </source>
</evidence>
<dbReference type="PROSITE" id="PS50943">
    <property type="entry name" value="HTH_CROC1"/>
    <property type="match status" value="1"/>
</dbReference>
<gene>
    <name evidence="2" type="ORF">F4Y42_05165</name>
</gene>
<dbReference type="Gene3D" id="3.30.450.180">
    <property type="match status" value="1"/>
</dbReference>
<dbReference type="EMBL" id="VXRG01000042">
    <property type="protein sequence ID" value="MXY92823.1"/>
    <property type="molecule type" value="Genomic_DNA"/>
</dbReference>
<dbReference type="Pfam" id="PF17765">
    <property type="entry name" value="MLTR_LBD"/>
    <property type="match status" value="1"/>
</dbReference>
<proteinExistence type="predicted"/>
<reference evidence="2" key="1">
    <citation type="submission" date="2019-09" db="EMBL/GenBank/DDBJ databases">
        <title>Characterisation of the sponge microbiome using genome-centric metagenomics.</title>
        <authorList>
            <person name="Engelberts J.P."/>
            <person name="Robbins S.J."/>
            <person name="De Goeij J.M."/>
            <person name="Aranda M."/>
            <person name="Bell S.C."/>
            <person name="Webster N.S."/>
        </authorList>
    </citation>
    <scope>NUCLEOTIDE SEQUENCE</scope>
    <source>
        <strain evidence="2">SB0664_bin_27</strain>
    </source>
</reference>
<dbReference type="AlphaFoldDB" id="A0A6B0YPI2"/>
<dbReference type="PANTHER" id="PTHR35010:SF3">
    <property type="entry name" value="BLL4873 PROTEIN"/>
    <property type="match status" value="1"/>
</dbReference>
<feature type="domain" description="HTH cro/C1-type" evidence="1">
    <location>
        <begin position="24"/>
        <end position="72"/>
    </location>
</feature>
<dbReference type="Gene3D" id="1.10.260.40">
    <property type="entry name" value="lambda repressor-like DNA-binding domains"/>
    <property type="match status" value="1"/>
</dbReference>
<dbReference type="CDD" id="cd00093">
    <property type="entry name" value="HTH_XRE"/>
    <property type="match status" value="1"/>
</dbReference>
<evidence type="ECO:0000259" key="1">
    <source>
        <dbReference type="PROSITE" id="PS50943"/>
    </source>
</evidence>
<dbReference type="PANTHER" id="PTHR35010">
    <property type="entry name" value="BLL4672 PROTEIN-RELATED"/>
    <property type="match status" value="1"/>
</dbReference>
<dbReference type="Pfam" id="PF01381">
    <property type="entry name" value="HTH_3"/>
    <property type="match status" value="1"/>
</dbReference>
<comment type="caution">
    <text evidence="2">The sequence shown here is derived from an EMBL/GenBank/DDBJ whole genome shotgun (WGS) entry which is preliminary data.</text>
</comment>
<accession>A0A6B0YPI2</accession>
<protein>
    <submittedName>
        <fullName evidence="2">Helix-turn-helix transcriptional regulator</fullName>
    </submittedName>
</protein>